<evidence type="ECO:0000313" key="2">
    <source>
        <dbReference type="EMBL" id="CAK9033293.1"/>
    </source>
</evidence>
<feature type="compositionally biased region" description="Basic and acidic residues" evidence="1">
    <location>
        <begin position="42"/>
        <end position="59"/>
    </location>
</feature>
<evidence type="ECO:0000313" key="3">
    <source>
        <dbReference type="Proteomes" id="UP001642464"/>
    </source>
</evidence>
<feature type="region of interest" description="Disordered" evidence="1">
    <location>
        <begin position="1"/>
        <end position="81"/>
    </location>
</feature>
<name>A0ABP0L2Y3_9DINO</name>
<gene>
    <name evidence="2" type="ORF">SCF082_LOCUS20437</name>
</gene>
<keyword evidence="3" id="KW-1185">Reference proteome</keyword>
<evidence type="ECO:0000256" key="1">
    <source>
        <dbReference type="SAM" id="MobiDB-lite"/>
    </source>
</evidence>
<organism evidence="2 3">
    <name type="scientific">Durusdinium trenchii</name>
    <dbReference type="NCBI Taxonomy" id="1381693"/>
    <lineage>
        <taxon>Eukaryota</taxon>
        <taxon>Sar</taxon>
        <taxon>Alveolata</taxon>
        <taxon>Dinophyceae</taxon>
        <taxon>Suessiales</taxon>
        <taxon>Symbiodiniaceae</taxon>
        <taxon>Durusdinium</taxon>
    </lineage>
</organism>
<comment type="caution">
    <text evidence="2">The sequence shown here is derived from an EMBL/GenBank/DDBJ whole genome shotgun (WGS) entry which is preliminary data.</text>
</comment>
<proteinExistence type="predicted"/>
<protein>
    <submittedName>
        <fullName evidence="2">Uncharacterized protein</fullName>
    </submittedName>
</protein>
<dbReference type="EMBL" id="CAXAMM010014269">
    <property type="protein sequence ID" value="CAK9033293.1"/>
    <property type="molecule type" value="Genomic_DNA"/>
</dbReference>
<feature type="compositionally biased region" description="Basic and acidic residues" evidence="1">
    <location>
        <begin position="72"/>
        <end position="81"/>
    </location>
</feature>
<accession>A0ABP0L2Y3</accession>
<sequence length="126" mass="14387">MAADTEMADENGRERSRSPLKGAGENPDVEIPEAPRKRPRNGKTEMKQQDQEEMDRMEAEWQAQETARKRKAAQEAAKRLMASKRYDPPLFRDADGDQANEFWEETVPGRGNLALSTTNIHEVYKP</sequence>
<dbReference type="Proteomes" id="UP001642464">
    <property type="component" value="Unassembled WGS sequence"/>
</dbReference>
<reference evidence="2 3" key="1">
    <citation type="submission" date="2024-02" db="EMBL/GenBank/DDBJ databases">
        <authorList>
            <person name="Chen Y."/>
            <person name="Shah S."/>
            <person name="Dougan E. K."/>
            <person name="Thang M."/>
            <person name="Chan C."/>
        </authorList>
    </citation>
    <scope>NUCLEOTIDE SEQUENCE [LARGE SCALE GENOMIC DNA]</scope>
</reference>